<organism evidence="2">
    <name type="scientific">Tanacetum cinerariifolium</name>
    <name type="common">Dalmatian daisy</name>
    <name type="synonym">Chrysanthemum cinerariifolium</name>
    <dbReference type="NCBI Taxonomy" id="118510"/>
    <lineage>
        <taxon>Eukaryota</taxon>
        <taxon>Viridiplantae</taxon>
        <taxon>Streptophyta</taxon>
        <taxon>Embryophyta</taxon>
        <taxon>Tracheophyta</taxon>
        <taxon>Spermatophyta</taxon>
        <taxon>Magnoliopsida</taxon>
        <taxon>eudicotyledons</taxon>
        <taxon>Gunneridae</taxon>
        <taxon>Pentapetalae</taxon>
        <taxon>asterids</taxon>
        <taxon>campanulids</taxon>
        <taxon>Asterales</taxon>
        <taxon>Asteraceae</taxon>
        <taxon>Asteroideae</taxon>
        <taxon>Anthemideae</taxon>
        <taxon>Anthemidinae</taxon>
        <taxon>Tanacetum</taxon>
    </lineage>
</organism>
<gene>
    <name evidence="2" type="ORF">Tci_346523</name>
</gene>
<dbReference type="EMBL" id="BKCJ010127355">
    <property type="protein sequence ID" value="GEX74548.1"/>
    <property type="molecule type" value="Genomic_DNA"/>
</dbReference>
<evidence type="ECO:0000259" key="1">
    <source>
        <dbReference type="Pfam" id="PF03732"/>
    </source>
</evidence>
<name>A0A699HAT0_TANCI</name>
<feature type="domain" description="Retrotransposon gag" evidence="1">
    <location>
        <begin position="25"/>
        <end position="80"/>
    </location>
</feature>
<dbReference type="Pfam" id="PF03732">
    <property type="entry name" value="Retrotrans_gag"/>
    <property type="match status" value="1"/>
</dbReference>
<sequence>MQEEKGILMGFFKVDNIAEDYKVNLVSIHLFDLALMWHRQFVRFTRNDVEWNAYRTAILKRFDVVYDDPLGEIKKLRQTNAV</sequence>
<comment type="caution">
    <text evidence="2">The sequence shown here is derived from an EMBL/GenBank/DDBJ whole genome shotgun (WGS) entry which is preliminary data.</text>
</comment>
<evidence type="ECO:0000313" key="2">
    <source>
        <dbReference type="EMBL" id="GEX74548.1"/>
    </source>
</evidence>
<dbReference type="InterPro" id="IPR005162">
    <property type="entry name" value="Retrotrans_gag_dom"/>
</dbReference>
<accession>A0A699HAT0</accession>
<reference evidence="2" key="1">
    <citation type="journal article" date="2019" name="Sci. Rep.">
        <title>Draft genome of Tanacetum cinerariifolium, the natural source of mosquito coil.</title>
        <authorList>
            <person name="Yamashiro T."/>
            <person name="Shiraishi A."/>
            <person name="Satake H."/>
            <person name="Nakayama K."/>
        </authorList>
    </citation>
    <scope>NUCLEOTIDE SEQUENCE</scope>
</reference>
<proteinExistence type="predicted"/>
<dbReference type="AlphaFoldDB" id="A0A699HAT0"/>
<protein>
    <submittedName>
        <fullName evidence="2">Putative mitochondrial protein</fullName>
    </submittedName>
</protein>